<dbReference type="GO" id="GO:0042352">
    <property type="term" value="P:GDP-L-fucose salvage"/>
    <property type="evidence" value="ECO:0007669"/>
    <property type="project" value="TreeGrafter"/>
</dbReference>
<dbReference type="GO" id="GO:0050201">
    <property type="term" value="F:fucokinase activity"/>
    <property type="evidence" value="ECO:0007669"/>
    <property type="project" value="TreeGrafter"/>
</dbReference>
<dbReference type="InterPro" id="IPR020568">
    <property type="entry name" value="Ribosomal_Su5_D2-typ_SF"/>
</dbReference>
<dbReference type="PRINTS" id="PR00960">
    <property type="entry name" value="LMBPPROTEIN"/>
</dbReference>
<dbReference type="InterPro" id="IPR013750">
    <property type="entry name" value="GHMP_kinase_C_dom"/>
</dbReference>
<dbReference type="PANTHER" id="PTHR32463:SF0">
    <property type="entry name" value="L-FUCOSE KINASE"/>
    <property type="match status" value="1"/>
</dbReference>
<dbReference type="GO" id="GO:0005524">
    <property type="term" value="F:ATP binding"/>
    <property type="evidence" value="ECO:0007669"/>
    <property type="project" value="UniProtKB-KW"/>
</dbReference>
<accession>D5UDL5</accession>
<feature type="domain" description="GHMP kinase N-terminal" evidence="6">
    <location>
        <begin position="93"/>
        <end position="175"/>
    </location>
</feature>
<evidence type="ECO:0000259" key="7">
    <source>
        <dbReference type="Pfam" id="PF08544"/>
    </source>
</evidence>
<comment type="similarity">
    <text evidence="5">Belongs to the GHMP kinase family.</text>
</comment>
<dbReference type="InterPro" id="IPR006204">
    <property type="entry name" value="GHMP_kinase_N_dom"/>
</dbReference>
<keyword evidence="2" id="KW-0547">Nucleotide-binding</keyword>
<sequence>MTATQEAPGRVTTGTDELVVASAPLRISLGGGGTDLPFYADRHGADVLSVAISPRVTVAARTGRLDARFRYSHDRVLLAPDVDDLDEPYVRAALRATGTTRPTEITSFGAVPPGTGLGSSGAFTVALLAALGALTGQDPLGPGRSALAERAWQLEAGTLGRPVGRHDHYVCATGGLCRLVVEDGRPQVIATRVEDDTLEALDRRLRLYYTGVSRESSHHLAAAPASVDDRTARLHETRRIGAELLGALERGDVDRVPELFRRHWTVKQAGLPPAPWDEALQVALDAGALGGKLVGAGGGGFLLLFAPPAAQATVDAAMTARGLVELPFTFSRTGAQITRVRHDDQEALA</sequence>
<protein>
    <submittedName>
        <fullName evidence="8">GHMP kinase</fullName>
    </submittedName>
</protein>
<dbReference type="SUPFAM" id="SSF54211">
    <property type="entry name" value="Ribosomal protein S5 domain 2-like"/>
    <property type="match status" value="1"/>
</dbReference>
<dbReference type="InterPro" id="IPR052203">
    <property type="entry name" value="GHMP_Kinase-Related"/>
</dbReference>
<dbReference type="InterPro" id="IPR001174">
    <property type="entry name" value="HddA/FKP"/>
</dbReference>
<dbReference type="EMBL" id="CP001964">
    <property type="protein sequence ID" value="ADG76471.1"/>
    <property type="molecule type" value="Genomic_DNA"/>
</dbReference>
<dbReference type="PANTHER" id="PTHR32463">
    <property type="entry name" value="L-FUCOSE KINASE"/>
    <property type="match status" value="1"/>
</dbReference>
<name>D5UDL5_CELFN</name>
<dbReference type="Proteomes" id="UP000000849">
    <property type="component" value="Chromosome"/>
</dbReference>
<keyword evidence="9" id="KW-1185">Reference proteome</keyword>
<dbReference type="SUPFAM" id="SSF55060">
    <property type="entry name" value="GHMP Kinase, C-terminal domain"/>
    <property type="match status" value="1"/>
</dbReference>
<dbReference type="Pfam" id="PF08544">
    <property type="entry name" value="GHMP_kinases_C"/>
    <property type="match status" value="1"/>
</dbReference>
<gene>
    <name evidence="8" type="ordered locus">Cfla_3600</name>
</gene>
<dbReference type="STRING" id="446466.Cfla_3600"/>
<dbReference type="AlphaFoldDB" id="D5UDL5"/>
<dbReference type="InterPro" id="IPR036554">
    <property type="entry name" value="GHMP_kinase_C_sf"/>
</dbReference>
<dbReference type="RefSeq" id="WP_013118799.1">
    <property type="nucleotide sequence ID" value="NC_014151.1"/>
</dbReference>
<feature type="domain" description="GHMP kinase C-terminal" evidence="7">
    <location>
        <begin position="245"/>
        <end position="316"/>
    </location>
</feature>
<dbReference type="Gene3D" id="3.30.230.120">
    <property type="match status" value="1"/>
</dbReference>
<keyword evidence="4" id="KW-0067">ATP-binding</keyword>
<dbReference type="KEGG" id="cfl:Cfla_3600"/>
<dbReference type="OrthoDB" id="9812992at2"/>
<evidence type="ECO:0000313" key="9">
    <source>
        <dbReference type="Proteomes" id="UP000000849"/>
    </source>
</evidence>
<evidence type="ECO:0000259" key="6">
    <source>
        <dbReference type="Pfam" id="PF00288"/>
    </source>
</evidence>
<dbReference type="eggNOG" id="COG2605">
    <property type="taxonomic scope" value="Bacteria"/>
</dbReference>
<organism evidence="8 9">
    <name type="scientific">Cellulomonas flavigena (strain ATCC 482 / DSM 20109 / BCRC 11376 / JCM 18109 / NBRC 3775 / NCIMB 8073 / NRS 134)</name>
    <dbReference type="NCBI Taxonomy" id="446466"/>
    <lineage>
        <taxon>Bacteria</taxon>
        <taxon>Bacillati</taxon>
        <taxon>Actinomycetota</taxon>
        <taxon>Actinomycetes</taxon>
        <taxon>Micrococcales</taxon>
        <taxon>Cellulomonadaceae</taxon>
        <taxon>Cellulomonas</taxon>
    </lineage>
</organism>
<dbReference type="HOGENOM" id="CLU_048558_1_0_11"/>
<evidence type="ECO:0000256" key="2">
    <source>
        <dbReference type="ARBA" id="ARBA00022741"/>
    </source>
</evidence>
<evidence type="ECO:0000313" key="8">
    <source>
        <dbReference type="EMBL" id="ADG76471.1"/>
    </source>
</evidence>
<keyword evidence="3 8" id="KW-0418">Kinase</keyword>
<dbReference type="InterPro" id="IPR014606">
    <property type="entry name" value="Heptose_7-P_kinase"/>
</dbReference>
<keyword evidence="1" id="KW-0808">Transferase</keyword>
<evidence type="ECO:0000256" key="4">
    <source>
        <dbReference type="ARBA" id="ARBA00022840"/>
    </source>
</evidence>
<evidence type="ECO:0000256" key="3">
    <source>
        <dbReference type="ARBA" id="ARBA00022777"/>
    </source>
</evidence>
<reference evidence="8 9" key="1">
    <citation type="journal article" date="2010" name="Stand. Genomic Sci.">
        <title>Complete genome sequence of Cellulomonas flavigena type strain (134).</title>
        <authorList>
            <person name="Abt B."/>
            <person name="Foster B."/>
            <person name="Lapidus A."/>
            <person name="Clum A."/>
            <person name="Sun H."/>
            <person name="Pukall R."/>
            <person name="Lucas S."/>
            <person name="Glavina Del Rio T."/>
            <person name="Nolan M."/>
            <person name="Tice H."/>
            <person name="Cheng J.F."/>
            <person name="Pitluck S."/>
            <person name="Liolios K."/>
            <person name="Ivanova N."/>
            <person name="Mavromatis K."/>
            <person name="Ovchinnikova G."/>
            <person name="Pati A."/>
            <person name="Goodwin L."/>
            <person name="Chen A."/>
            <person name="Palaniappan K."/>
            <person name="Land M."/>
            <person name="Hauser L."/>
            <person name="Chang Y.J."/>
            <person name="Jeffries C.D."/>
            <person name="Rohde M."/>
            <person name="Goker M."/>
            <person name="Woyke T."/>
            <person name="Bristow J."/>
            <person name="Eisen J.A."/>
            <person name="Markowitz V."/>
            <person name="Hugenholtz P."/>
            <person name="Kyrpides N.C."/>
            <person name="Klenk H.P."/>
        </authorList>
    </citation>
    <scope>NUCLEOTIDE SEQUENCE [LARGE SCALE GENOMIC DNA]</scope>
    <source>
        <strain evidence="9">ATCC 482 / DSM 20109 / BCRC 11376 / JCM 18109 / NBRC 3775 / NCIMB 8073 / NRS 134</strain>
    </source>
</reference>
<dbReference type="Pfam" id="PF00288">
    <property type="entry name" value="GHMP_kinases_N"/>
    <property type="match status" value="1"/>
</dbReference>
<dbReference type="InterPro" id="IPR006203">
    <property type="entry name" value="GHMP_knse_ATP-bd_CS"/>
</dbReference>
<proteinExistence type="inferred from homology"/>
<evidence type="ECO:0000256" key="1">
    <source>
        <dbReference type="ARBA" id="ARBA00022679"/>
    </source>
</evidence>
<dbReference type="PROSITE" id="PS00627">
    <property type="entry name" value="GHMP_KINASES_ATP"/>
    <property type="match status" value="1"/>
</dbReference>
<evidence type="ECO:0000256" key="5">
    <source>
        <dbReference type="ARBA" id="ARBA00038121"/>
    </source>
</evidence>
<dbReference type="PIRSF" id="PIRSF036406">
    <property type="entry name" value="Hept_kin"/>
    <property type="match status" value="1"/>
</dbReference>